<protein>
    <submittedName>
        <fullName evidence="2">Uncharacterized protein</fullName>
    </submittedName>
</protein>
<keyword evidence="1" id="KW-0812">Transmembrane</keyword>
<keyword evidence="1" id="KW-0472">Membrane</keyword>
<dbReference type="EMBL" id="LWBP01000022">
    <property type="protein sequence ID" value="OQP67634.1"/>
    <property type="molecule type" value="Genomic_DNA"/>
</dbReference>
<dbReference type="OrthoDB" id="1261799at2"/>
<keyword evidence="3" id="KW-1185">Reference proteome</keyword>
<evidence type="ECO:0000313" key="3">
    <source>
        <dbReference type="Proteomes" id="UP000192276"/>
    </source>
</evidence>
<gene>
    <name evidence="2" type="ORF">A4R26_33155</name>
</gene>
<feature type="transmembrane region" description="Helical" evidence="1">
    <location>
        <begin position="39"/>
        <end position="65"/>
    </location>
</feature>
<organism evidence="2 3">
    <name type="scientific">Niastella populi</name>
    <dbReference type="NCBI Taxonomy" id="550983"/>
    <lineage>
        <taxon>Bacteria</taxon>
        <taxon>Pseudomonadati</taxon>
        <taxon>Bacteroidota</taxon>
        <taxon>Chitinophagia</taxon>
        <taxon>Chitinophagales</taxon>
        <taxon>Chitinophagaceae</taxon>
        <taxon>Niastella</taxon>
    </lineage>
</organism>
<name>A0A1V9GAQ8_9BACT</name>
<feature type="transmembrane region" description="Helical" evidence="1">
    <location>
        <begin position="7"/>
        <end position="27"/>
    </location>
</feature>
<evidence type="ECO:0000256" key="1">
    <source>
        <dbReference type="SAM" id="Phobius"/>
    </source>
</evidence>
<comment type="caution">
    <text evidence="2">The sequence shown here is derived from an EMBL/GenBank/DDBJ whole genome shotgun (WGS) entry which is preliminary data.</text>
</comment>
<proteinExistence type="predicted"/>
<sequence>MKNLKPTLASIILGFCVIPLILYLLVFAKNGVSAKAEDWANFATFVSLFIGICNLILFAILTYYVQGYNESNNKFIETRSRMLERPIISFSLIRGRYWIQNIGNGPAINIIVKSDFHNNAWKYGFIWHSLQATNQLEPMDWTTSSNIICATYSDSMGHDYISYMENDSLITIDCQDEKSIKKFGQQIEKAKLNAPSITWRQNH</sequence>
<evidence type="ECO:0000313" key="2">
    <source>
        <dbReference type="EMBL" id="OQP67634.1"/>
    </source>
</evidence>
<accession>A0A1V9GAQ8</accession>
<reference evidence="3" key="1">
    <citation type="submission" date="2016-04" db="EMBL/GenBank/DDBJ databases">
        <authorList>
            <person name="Chen L."/>
            <person name="Zhuang W."/>
            <person name="Wang G."/>
        </authorList>
    </citation>
    <scope>NUCLEOTIDE SEQUENCE [LARGE SCALE GENOMIC DNA]</scope>
    <source>
        <strain evidence="3">208</strain>
    </source>
</reference>
<keyword evidence="1" id="KW-1133">Transmembrane helix</keyword>
<dbReference type="RefSeq" id="WP_081161497.1">
    <property type="nucleotide sequence ID" value="NZ_LWBP01000022.1"/>
</dbReference>
<dbReference type="AlphaFoldDB" id="A0A1V9GAQ8"/>
<dbReference type="Proteomes" id="UP000192276">
    <property type="component" value="Unassembled WGS sequence"/>
</dbReference>